<dbReference type="Proteomes" id="UP000051936">
    <property type="component" value="Unassembled WGS sequence"/>
</dbReference>
<dbReference type="Pfam" id="PF00069">
    <property type="entry name" value="Pkinase"/>
    <property type="match status" value="1"/>
</dbReference>
<dbReference type="GO" id="GO:0007165">
    <property type="term" value="P:signal transduction"/>
    <property type="evidence" value="ECO:0007669"/>
    <property type="project" value="TreeGrafter"/>
</dbReference>
<dbReference type="GO" id="GO:0005737">
    <property type="term" value="C:cytoplasm"/>
    <property type="evidence" value="ECO:0007669"/>
    <property type="project" value="TreeGrafter"/>
</dbReference>
<dbReference type="PROSITE" id="PS50011">
    <property type="entry name" value="PROTEIN_KINASE_DOM"/>
    <property type="match status" value="1"/>
</dbReference>
<dbReference type="GO" id="GO:0004672">
    <property type="term" value="F:protein kinase activity"/>
    <property type="evidence" value="ECO:0007669"/>
    <property type="project" value="InterPro"/>
</dbReference>
<keyword evidence="3" id="KW-1185">Reference proteome</keyword>
<dbReference type="Gene3D" id="1.10.510.10">
    <property type="entry name" value="Transferase(Phosphotransferase) domain 1"/>
    <property type="match status" value="1"/>
</dbReference>
<dbReference type="OrthoDB" id="9801841at2"/>
<proteinExistence type="predicted"/>
<evidence type="ECO:0000313" key="2">
    <source>
        <dbReference type="EMBL" id="KRQ14685.1"/>
    </source>
</evidence>
<dbReference type="InterPro" id="IPR000719">
    <property type="entry name" value="Prot_kinase_dom"/>
</dbReference>
<evidence type="ECO:0000313" key="3">
    <source>
        <dbReference type="Proteomes" id="UP000051936"/>
    </source>
</evidence>
<reference evidence="2 3" key="1">
    <citation type="submission" date="2015-09" db="EMBL/GenBank/DDBJ databases">
        <title>Draft Genome Sequence of Bradyrhizobium manausense Strain BR 3351T, a Novel Symbiotic Nitrogen-Fixing Alphaproteobacterium Isolated from Brazilian Amazon Rain Forest.</title>
        <authorList>
            <person name="De Araujo J.L."/>
            <person name="Zilli J.E."/>
        </authorList>
    </citation>
    <scope>NUCLEOTIDE SEQUENCE [LARGE SCALE GENOMIC DNA]</scope>
    <source>
        <strain evidence="2 3">BR3351</strain>
    </source>
</reference>
<dbReference type="InterPro" id="IPR008271">
    <property type="entry name" value="Ser/Thr_kinase_AS"/>
</dbReference>
<dbReference type="InterPro" id="IPR011009">
    <property type="entry name" value="Kinase-like_dom_sf"/>
</dbReference>
<feature type="domain" description="Protein kinase" evidence="1">
    <location>
        <begin position="20"/>
        <end position="322"/>
    </location>
</feature>
<dbReference type="PANTHER" id="PTHR23257">
    <property type="entry name" value="SERINE-THREONINE PROTEIN KINASE"/>
    <property type="match status" value="1"/>
</dbReference>
<dbReference type="SMART" id="SM00220">
    <property type="entry name" value="S_TKc"/>
    <property type="match status" value="1"/>
</dbReference>
<sequence>MNAAEQLVGMTLDGGWKVVSKIAHVPSSGGMFSVPYIVEDKEGKEHFLKALDFSDAFNDPDPARALQNMTSAYNHERDVLEHCKDRRLSRVVLAVTHGYAQVPGFSTIEGRVAYLIFELAESDVRKQVDLKKRLDCLISLSILNDVTLGMMQLHKETIAHQDLKPSNVLTYGDGGCRVGDFGRSSRRGYQVWMDNLVVAGDRTYAPPEQLYSNLHADFVVRRIGCDLYLLGNLAAFLFSGINITAALFSRLDAAFHPSNWSGTYDQVLPHLQHAFSQVLADLDAVVDPLVRTEISTIVRELCNPDLAKRGHRKGIGSANQYSLERYKSYTDLLLKRTTVAARARKVA</sequence>
<dbReference type="SUPFAM" id="SSF56112">
    <property type="entry name" value="Protein kinase-like (PK-like)"/>
    <property type="match status" value="1"/>
</dbReference>
<dbReference type="RefSeq" id="WP_057746558.1">
    <property type="nucleotide sequence ID" value="NZ_LJYG01000047.1"/>
</dbReference>
<comment type="caution">
    <text evidence="2">The sequence shown here is derived from an EMBL/GenBank/DDBJ whole genome shotgun (WGS) entry which is preliminary data.</text>
</comment>
<dbReference type="PROSITE" id="PS00108">
    <property type="entry name" value="PROTEIN_KINASE_ST"/>
    <property type="match status" value="1"/>
</dbReference>
<gene>
    <name evidence="2" type="ORF">AOQ71_12425</name>
</gene>
<name>A0A0R3E2N6_9BRAD</name>
<accession>A0A0R3E2N6</accession>
<dbReference type="EMBL" id="LJYG01000047">
    <property type="protein sequence ID" value="KRQ14685.1"/>
    <property type="molecule type" value="Genomic_DNA"/>
</dbReference>
<dbReference type="AlphaFoldDB" id="A0A0R3E2N6"/>
<evidence type="ECO:0000259" key="1">
    <source>
        <dbReference type="PROSITE" id="PS50011"/>
    </source>
</evidence>
<dbReference type="STRING" id="989370.AOQ71_12425"/>
<organism evidence="2 3">
    <name type="scientific">Bradyrhizobium manausense</name>
    <dbReference type="NCBI Taxonomy" id="989370"/>
    <lineage>
        <taxon>Bacteria</taxon>
        <taxon>Pseudomonadati</taxon>
        <taxon>Pseudomonadota</taxon>
        <taxon>Alphaproteobacteria</taxon>
        <taxon>Hyphomicrobiales</taxon>
        <taxon>Nitrobacteraceae</taxon>
        <taxon>Bradyrhizobium</taxon>
    </lineage>
</organism>
<protein>
    <recommendedName>
        <fullName evidence="1">Protein kinase domain-containing protein</fullName>
    </recommendedName>
</protein>
<dbReference type="GO" id="GO:0005524">
    <property type="term" value="F:ATP binding"/>
    <property type="evidence" value="ECO:0007669"/>
    <property type="project" value="InterPro"/>
</dbReference>
<dbReference type="InterPro" id="IPR050167">
    <property type="entry name" value="Ser_Thr_protein_kinase"/>
</dbReference>